<keyword evidence="6" id="KW-1185">Reference proteome</keyword>
<reference evidence="5 6" key="1">
    <citation type="submission" date="2023-10" db="EMBL/GenBank/DDBJ databases">
        <title>Novel methanotroph of the genus Methylocapsa from a subarctic wetland.</title>
        <authorList>
            <person name="Belova S.E."/>
            <person name="Oshkin I.Y."/>
            <person name="Miroshnikov K."/>
            <person name="Dedysh S.N."/>
        </authorList>
    </citation>
    <scope>NUCLEOTIDE SEQUENCE [LARGE SCALE GENOMIC DNA]</scope>
    <source>
        <strain evidence="5 6">RX1</strain>
        <plasmid evidence="5 6">pRX1</plasmid>
    </source>
</reference>
<evidence type="ECO:0000313" key="6">
    <source>
        <dbReference type="Proteomes" id="UP001626536"/>
    </source>
</evidence>
<sequence>MSQLDGVDARSLLRLETDVSDQTFDGFIADIRRRYGLSNSVYLCPSFRGRSLLDPFIATSYSAEWTGHYRARGYVSIDPVNMIGARSLLPLDWAQLPRSSKKVRRLFGEARDAGVGRQGMTIPVRGPKNGLWALFTVTSDEADPEWAARRFELMRDLIHVANYVHQRAFELHEGQAALDLNAVTQREIEALEWAAEGKSIEDTAILMRISATTVRAHVDSARYKLQALNRVHAVTKALRAGLIH</sequence>
<dbReference type="Pfam" id="PF03472">
    <property type="entry name" value="Autoind_bind"/>
    <property type="match status" value="1"/>
</dbReference>
<proteinExistence type="predicted"/>
<dbReference type="PROSITE" id="PS50043">
    <property type="entry name" value="HTH_LUXR_2"/>
    <property type="match status" value="1"/>
</dbReference>
<dbReference type="Gene3D" id="3.30.450.80">
    <property type="entry name" value="Transcription factor LuxR-like, autoinducer-binding domain"/>
    <property type="match status" value="1"/>
</dbReference>
<evidence type="ECO:0000256" key="2">
    <source>
        <dbReference type="ARBA" id="ARBA00023125"/>
    </source>
</evidence>
<organism evidence="5 6">
    <name type="scientific">Methylocapsa polymorpha</name>
    <dbReference type="NCBI Taxonomy" id="3080828"/>
    <lineage>
        <taxon>Bacteria</taxon>
        <taxon>Pseudomonadati</taxon>
        <taxon>Pseudomonadota</taxon>
        <taxon>Alphaproteobacteria</taxon>
        <taxon>Hyphomicrobiales</taxon>
        <taxon>Beijerinckiaceae</taxon>
        <taxon>Methylocapsa</taxon>
    </lineage>
</organism>
<gene>
    <name evidence="5" type="ORF">RZS28_19535</name>
</gene>
<dbReference type="Gene3D" id="1.10.10.10">
    <property type="entry name" value="Winged helix-like DNA-binding domain superfamily/Winged helix DNA-binding domain"/>
    <property type="match status" value="1"/>
</dbReference>
<dbReference type="SMART" id="SM00421">
    <property type="entry name" value="HTH_LUXR"/>
    <property type="match status" value="1"/>
</dbReference>
<keyword evidence="2" id="KW-0238">DNA-binding</keyword>
<dbReference type="InterPro" id="IPR005143">
    <property type="entry name" value="TF_LuxR_autoind-bd_dom"/>
</dbReference>
<evidence type="ECO:0000313" key="5">
    <source>
        <dbReference type="EMBL" id="WOJ91648.1"/>
    </source>
</evidence>
<dbReference type="CDD" id="cd06170">
    <property type="entry name" value="LuxR_C_like"/>
    <property type="match status" value="1"/>
</dbReference>
<dbReference type="Pfam" id="PF00196">
    <property type="entry name" value="GerE"/>
    <property type="match status" value="1"/>
</dbReference>
<dbReference type="PRINTS" id="PR00038">
    <property type="entry name" value="HTHLUXR"/>
</dbReference>
<dbReference type="Proteomes" id="UP001626536">
    <property type="component" value="Plasmid pRX1"/>
</dbReference>
<dbReference type="RefSeq" id="WP_318655076.1">
    <property type="nucleotide sequence ID" value="NZ_CP136863.1"/>
</dbReference>
<keyword evidence="5" id="KW-0614">Plasmid</keyword>
<name>A0ABZ0HWN2_9HYPH</name>
<evidence type="ECO:0000256" key="3">
    <source>
        <dbReference type="ARBA" id="ARBA00023163"/>
    </source>
</evidence>
<dbReference type="InterPro" id="IPR016032">
    <property type="entry name" value="Sig_transdc_resp-reg_C-effctor"/>
</dbReference>
<keyword evidence="1" id="KW-0805">Transcription regulation</keyword>
<dbReference type="PANTHER" id="PTHR44688">
    <property type="entry name" value="DNA-BINDING TRANSCRIPTIONAL ACTIVATOR DEVR_DOSR"/>
    <property type="match status" value="1"/>
</dbReference>
<accession>A0ABZ0HWN2</accession>
<dbReference type="InterPro" id="IPR036388">
    <property type="entry name" value="WH-like_DNA-bd_sf"/>
</dbReference>
<geneLocation type="plasmid" evidence="5 6">
    <name>pRX1</name>
</geneLocation>
<dbReference type="SUPFAM" id="SSF46894">
    <property type="entry name" value="C-terminal effector domain of the bipartite response regulators"/>
    <property type="match status" value="1"/>
</dbReference>
<keyword evidence="3" id="KW-0804">Transcription</keyword>
<dbReference type="SUPFAM" id="SSF75516">
    <property type="entry name" value="Pheromone-binding domain of LuxR-like quorum-sensing transcription factors"/>
    <property type="match status" value="1"/>
</dbReference>
<evidence type="ECO:0000256" key="1">
    <source>
        <dbReference type="ARBA" id="ARBA00023015"/>
    </source>
</evidence>
<dbReference type="InterPro" id="IPR036693">
    <property type="entry name" value="TF_LuxR_autoind-bd_dom_sf"/>
</dbReference>
<evidence type="ECO:0000259" key="4">
    <source>
        <dbReference type="PROSITE" id="PS50043"/>
    </source>
</evidence>
<feature type="domain" description="HTH luxR-type" evidence="4">
    <location>
        <begin position="176"/>
        <end position="241"/>
    </location>
</feature>
<protein>
    <submittedName>
        <fullName evidence="5">LuxR family transcriptional regulator</fullName>
    </submittedName>
</protein>
<dbReference type="PANTHER" id="PTHR44688:SF16">
    <property type="entry name" value="DNA-BINDING TRANSCRIPTIONAL ACTIVATOR DEVR_DOSR"/>
    <property type="match status" value="1"/>
</dbReference>
<dbReference type="EMBL" id="CP136863">
    <property type="protein sequence ID" value="WOJ91648.1"/>
    <property type="molecule type" value="Genomic_DNA"/>
</dbReference>
<dbReference type="InterPro" id="IPR000792">
    <property type="entry name" value="Tscrpt_reg_LuxR_C"/>
</dbReference>